<feature type="region of interest" description="Disordered" evidence="1">
    <location>
        <begin position="1"/>
        <end position="68"/>
    </location>
</feature>
<evidence type="ECO:0000256" key="1">
    <source>
        <dbReference type="SAM" id="MobiDB-lite"/>
    </source>
</evidence>
<dbReference type="EMBL" id="JAWJWF010000002">
    <property type="protein sequence ID" value="KAK6637767.1"/>
    <property type="molecule type" value="Genomic_DNA"/>
</dbReference>
<sequence>MATVMKNFGKQVSSTSISGQQQQQQQQVVKNTTSTSSSTSRVAKTSHSSSSQHVHHVTSSEMMKSDLSELKSSISEMKNLSGTTGFRLRSSREELDKDDLESENCDLKTEPLVTFPDPDTPPPVSNAVTFGTSNLTGVRSPNGLLGNDVVAGHLGNIVASSSSAETVKFEQKRMTSASKMKVVTDSFTSDQALANAGEVKRVQTSDISYQEQTAASALRSRLEIEGVTAEKTIASKQQMWEFMSGSPMIPACNVKKRKCISRPLQLHQ</sequence>
<dbReference type="Proteomes" id="UP001359485">
    <property type="component" value="Unassembled WGS sequence"/>
</dbReference>
<reference evidence="2 3" key="1">
    <citation type="submission" date="2023-09" db="EMBL/GenBank/DDBJ databases">
        <title>Genomes of two closely related lineages of the louse Polyplax serrata with different host specificities.</title>
        <authorList>
            <person name="Martinu J."/>
            <person name="Tarabai H."/>
            <person name="Stefka J."/>
            <person name="Hypsa V."/>
        </authorList>
    </citation>
    <scope>NUCLEOTIDE SEQUENCE [LARGE SCALE GENOMIC DNA]</scope>
    <source>
        <strain evidence="2">98ZLc_SE</strain>
    </source>
</reference>
<accession>A0ABR1B7X2</accession>
<gene>
    <name evidence="2" type="ORF">RUM44_008189</name>
</gene>
<proteinExistence type="predicted"/>
<name>A0ABR1B7X2_POLSC</name>
<keyword evidence="3" id="KW-1185">Reference proteome</keyword>
<protein>
    <submittedName>
        <fullName evidence="2">Uncharacterized protein</fullName>
    </submittedName>
</protein>
<comment type="caution">
    <text evidence="2">The sequence shown here is derived from an EMBL/GenBank/DDBJ whole genome shotgun (WGS) entry which is preliminary data.</text>
</comment>
<organism evidence="2 3">
    <name type="scientific">Polyplax serrata</name>
    <name type="common">Common mouse louse</name>
    <dbReference type="NCBI Taxonomy" id="468196"/>
    <lineage>
        <taxon>Eukaryota</taxon>
        <taxon>Metazoa</taxon>
        <taxon>Ecdysozoa</taxon>
        <taxon>Arthropoda</taxon>
        <taxon>Hexapoda</taxon>
        <taxon>Insecta</taxon>
        <taxon>Pterygota</taxon>
        <taxon>Neoptera</taxon>
        <taxon>Paraneoptera</taxon>
        <taxon>Psocodea</taxon>
        <taxon>Troctomorpha</taxon>
        <taxon>Phthiraptera</taxon>
        <taxon>Anoplura</taxon>
        <taxon>Polyplacidae</taxon>
        <taxon>Polyplax</taxon>
    </lineage>
</organism>
<feature type="compositionally biased region" description="Low complexity" evidence="1">
    <location>
        <begin position="11"/>
        <end position="60"/>
    </location>
</feature>
<evidence type="ECO:0000313" key="3">
    <source>
        <dbReference type="Proteomes" id="UP001359485"/>
    </source>
</evidence>
<evidence type="ECO:0000313" key="2">
    <source>
        <dbReference type="EMBL" id="KAK6637767.1"/>
    </source>
</evidence>